<dbReference type="SUPFAM" id="SSF53955">
    <property type="entry name" value="Lysozyme-like"/>
    <property type="match status" value="1"/>
</dbReference>
<proteinExistence type="inferred from homology"/>
<keyword evidence="5" id="KW-1185">Reference proteome</keyword>
<dbReference type="Proteomes" id="UP000305654">
    <property type="component" value="Unassembled WGS sequence"/>
</dbReference>
<protein>
    <submittedName>
        <fullName evidence="4">Lytic transglycosylase domain-containing protein</fullName>
    </submittedName>
</protein>
<feature type="domain" description="Transglycosylase SLT" evidence="3">
    <location>
        <begin position="45"/>
        <end position="168"/>
    </location>
</feature>
<dbReference type="EMBL" id="VCDI01000008">
    <property type="protein sequence ID" value="TLU71185.1"/>
    <property type="molecule type" value="Genomic_DNA"/>
</dbReference>
<dbReference type="InterPro" id="IPR008258">
    <property type="entry name" value="Transglycosylase_SLT_dom_1"/>
</dbReference>
<reference evidence="4 5" key="1">
    <citation type="submission" date="2019-05" db="EMBL/GenBank/DDBJ databases">
        <authorList>
            <person name="Pankratov T."/>
            <person name="Grouzdev D."/>
        </authorList>
    </citation>
    <scope>NUCLEOTIDE SEQUENCE [LARGE SCALE GENOMIC DNA]</scope>
    <source>
        <strain evidence="4 5">KEBCLARHB70R</strain>
    </source>
</reference>
<feature type="region of interest" description="Disordered" evidence="2">
    <location>
        <begin position="1"/>
        <end position="31"/>
    </location>
</feature>
<organism evidence="4 5">
    <name type="scientific">Lichenicoccus roseus</name>
    <dbReference type="NCBI Taxonomy" id="2683649"/>
    <lineage>
        <taxon>Bacteria</taxon>
        <taxon>Pseudomonadati</taxon>
        <taxon>Pseudomonadota</taxon>
        <taxon>Alphaproteobacteria</taxon>
        <taxon>Acetobacterales</taxon>
        <taxon>Acetobacteraceae</taxon>
        <taxon>Lichenicoccus</taxon>
    </lineage>
</organism>
<dbReference type="AlphaFoldDB" id="A0A5R9J0J6"/>
<gene>
    <name evidence="4" type="ORF">FE263_18620</name>
</gene>
<comment type="similarity">
    <text evidence="1">Belongs to the virb1 family.</text>
</comment>
<evidence type="ECO:0000313" key="4">
    <source>
        <dbReference type="EMBL" id="TLU71185.1"/>
    </source>
</evidence>
<evidence type="ECO:0000256" key="1">
    <source>
        <dbReference type="ARBA" id="ARBA00009387"/>
    </source>
</evidence>
<feature type="compositionally biased region" description="Basic residues" evidence="2">
    <location>
        <begin position="15"/>
        <end position="24"/>
    </location>
</feature>
<accession>A0A5R9J0J6</accession>
<dbReference type="InterPro" id="IPR023346">
    <property type="entry name" value="Lysozyme-like_dom_sf"/>
</dbReference>
<dbReference type="OrthoDB" id="8277605at2"/>
<evidence type="ECO:0000259" key="3">
    <source>
        <dbReference type="Pfam" id="PF01464"/>
    </source>
</evidence>
<dbReference type="Pfam" id="PF01464">
    <property type="entry name" value="SLT"/>
    <property type="match status" value="1"/>
</dbReference>
<evidence type="ECO:0000256" key="2">
    <source>
        <dbReference type="SAM" id="MobiDB-lite"/>
    </source>
</evidence>
<comment type="caution">
    <text evidence="4">The sequence shown here is derived from an EMBL/GenBank/DDBJ whole genome shotgun (WGS) entry which is preliminary data.</text>
</comment>
<dbReference type="CDD" id="cd16892">
    <property type="entry name" value="LT_VirB1-like"/>
    <property type="match status" value="1"/>
</dbReference>
<sequence length="225" mass="24378">MAAPCAAVDGQASSRLRHGRHQRRGNSISGWKTSGEKSLMLENCAPYVAMPTLVAIIHVESAGNPFALHVNGIERQPAPIRNRDEAVAEARYYITRGYSVDLGLMQVNSRNLVAFGVTITQMLDPYACTNVRIGATILVADYTRATMVYGPGQRALRAALSAYNTGSFYRGARYVARYTGSTRQTKPHPPVVFMATSPIASSILPVDSFTADTELPPTEWDAAAN</sequence>
<evidence type="ECO:0000313" key="5">
    <source>
        <dbReference type="Proteomes" id="UP000305654"/>
    </source>
</evidence>
<name>A0A5R9J0J6_9PROT</name>
<dbReference type="Gene3D" id="1.10.530.10">
    <property type="match status" value="1"/>
</dbReference>